<evidence type="ECO:0000313" key="1">
    <source>
        <dbReference type="EMBL" id="CAK9162178.1"/>
    </source>
</evidence>
<protein>
    <submittedName>
        <fullName evidence="1">Uncharacterized protein</fullName>
    </submittedName>
</protein>
<dbReference type="InterPro" id="IPR035428">
    <property type="entry name" value="FANCF"/>
</dbReference>
<gene>
    <name evidence="1" type="ORF">ILEXP_LOCUS31024</name>
</gene>
<evidence type="ECO:0000313" key="2">
    <source>
        <dbReference type="Proteomes" id="UP001642360"/>
    </source>
</evidence>
<dbReference type="AlphaFoldDB" id="A0ABC8T533"/>
<comment type="caution">
    <text evidence="1">The sequence shown here is derived from an EMBL/GenBank/DDBJ whole genome shotgun (WGS) entry which is preliminary data.</text>
</comment>
<proteinExistence type="predicted"/>
<dbReference type="PANTHER" id="PTHR14449:SF2">
    <property type="entry name" value="FANCONI ANEMIA GROUP F PROTEIN"/>
    <property type="match status" value="1"/>
</dbReference>
<organism evidence="1 2">
    <name type="scientific">Ilex paraguariensis</name>
    <name type="common">yerba mate</name>
    <dbReference type="NCBI Taxonomy" id="185542"/>
    <lineage>
        <taxon>Eukaryota</taxon>
        <taxon>Viridiplantae</taxon>
        <taxon>Streptophyta</taxon>
        <taxon>Embryophyta</taxon>
        <taxon>Tracheophyta</taxon>
        <taxon>Spermatophyta</taxon>
        <taxon>Magnoliopsida</taxon>
        <taxon>eudicotyledons</taxon>
        <taxon>Gunneridae</taxon>
        <taxon>Pentapetalae</taxon>
        <taxon>asterids</taxon>
        <taxon>campanulids</taxon>
        <taxon>Aquifoliales</taxon>
        <taxon>Aquifoliaceae</taxon>
        <taxon>Ilex</taxon>
    </lineage>
</organism>
<accession>A0ABC8T533</accession>
<dbReference type="Proteomes" id="UP001642360">
    <property type="component" value="Unassembled WGS sequence"/>
</dbReference>
<dbReference type="PANTHER" id="PTHR14449">
    <property type="entry name" value="FANCONI ANEMIA GROUP F PROTEIN FANCF"/>
    <property type="match status" value="1"/>
</dbReference>
<sequence length="628" mass="72629">MSSIFLRFRVQSTHLHQTRNRIGQNLFRVTNMGWSHPDISLEDLLKLIKGFVDILILASGYQSSGHLAHWDALNIKKALEWGLFFENVFKRLGCSGDYQDSIEEVDAALCKMTSNPYFPQGLAHLSSATLGRARNFISEHLICTLPLRETHLRAFLKSTIELDLDQLSRTESDCLHVYLQKMKQNTLLNPSLAWRCYMEDTTTSSSDISNRRKAENCIDGDCTVFTIQELMRRQVAVSCITSAETCLDTLSKIIIQSNWTEPCDSLFREHLKHATAPMTEEQLFESVMWNHWRTKNLSYLLDKRTIRLVSGARMIFSAPKIQWVQVFERLDVSAGASDDNLSETMELLLLGCAASKWSSLIEHFMLVSFNSLTISTQYHDVRNVLQGRFQDLHSTEEILNSKYRREKKRKDFEESRKKGENMVIIPPAVWEFFETNDGIVHPCYRQTGRKKEKEWKEVRTYKSRWLWEEKDILECLEGLLGSQIHQLWNLPSALAAIAIPSWYTIHFMVTLFLRYPGDHGDVSVWHNMLLHFPLVLNKFNLKSKLFRLYLSEIESKFRGDSSTVRSKLFRLYLSEIESKFRGDSSTVRCCSCIEDGKEHRDCEVAERIWCLHIFHGCGSQISCGAKCA</sequence>
<reference evidence="1 2" key="1">
    <citation type="submission" date="2024-02" db="EMBL/GenBank/DDBJ databases">
        <authorList>
            <person name="Vignale AGUSTIN F."/>
            <person name="Sosa J E."/>
            <person name="Modenutti C."/>
        </authorList>
    </citation>
    <scope>NUCLEOTIDE SEQUENCE [LARGE SCALE GENOMIC DNA]</scope>
</reference>
<keyword evidence="2" id="KW-1185">Reference proteome</keyword>
<dbReference type="Pfam" id="PF11107">
    <property type="entry name" value="FANCF"/>
    <property type="match status" value="1"/>
</dbReference>
<name>A0ABC8T533_9AQUA</name>
<dbReference type="EMBL" id="CAUOFW020003813">
    <property type="protein sequence ID" value="CAK9162178.1"/>
    <property type="molecule type" value="Genomic_DNA"/>
</dbReference>